<dbReference type="Proteomes" id="UP000827429">
    <property type="component" value="Segment"/>
</dbReference>
<evidence type="ECO:0000313" key="1">
    <source>
        <dbReference type="EMBL" id="QWM89250.1"/>
    </source>
</evidence>
<organism evidence="1 2">
    <name type="scientific">uncultured phage cr123_1</name>
    <dbReference type="NCBI Taxonomy" id="2986401"/>
    <lineage>
        <taxon>Viruses</taxon>
        <taxon>Duplodnaviria</taxon>
        <taxon>Heunggongvirae</taxon>
        <taxon>Uroviricota</taxon>
        <taxon>Caudoviricetes</taxon>
        <taxon>Crassvirales</taxon>
        <taxon>Intestiviridae</taxon>
        <taxon>Crudevirinae</taxon>
        <taxon>Delmidovirus</taxon>
        <taxon>Delmidovirus copri</taxon>
    </lineage>
</organism>
<name>A0AAE7RV20_9CAUD</name>
<sequence>MYFCVINVINPNHPMATLNQLISEIAHAAGSPNTLVVRRNIRQAIIHTRNELIRQSYERHGYTDKGLEQRFRLELIDVPDGDVYGTKDLNLPLIKRTKNKVPRPIRLINNTPFQSIRTSGVYNLSVPFVREHAAQFYNQLVGLCCILRYDYINEYLYIYSNSNDILDNINYITVESPFEYPHLIKEETVEAAGEYHHSDYDDSEELDDNEFLLPEDMIGQIKDIIFKRNLLNVAREGNETPVENLTR</sequence>
<dbReference type="InterPro" id="IPR057878">
    <property type="entry name" value="CrAss_Ring_2"/>
</dbReference>
<accession>A0AAE7RV20</accession>
<dbReference type="EMBL" id="MZ130476">
    <property type="protein sequence ID" value="QWM89250.1"/>
    <property type="molecule type" value="Genomic_DNA"/>
</dbReference>
<dbReference type="KEGG" id="vg:75691374"/>
<dbReference type="RefSeq" id="YP_010358822.1">
    <property type="nucleotide sequence ID" value="NC_062766.1"/>
</dbReference>
<gene>
    <name evidence="1" type="primary">gp_15351</name>
</gene>
<protein>
    <submittedName>
        <fullName evidence="1">Integration host factor IHF subunit, histone-like protein</fullName>
    </submittedName>
</protein>
<proteinExistence type="predicted"/>
<evidence type="ECO:0000313" key="2">
    <source>
        <dbReference type="Proteomes" id="UP000827429"/>
    </source>
</evidence>
<dbReference type="Pfam" id="PF25702">
    <property type="entry name" value="CrAss_Ring_2"/>
    <property type="match status" value="1"/>
</dbReference>
<keyword evidence="2" id="KW-1185">Reference proteome</keyword>
<dbReference type="GeneID" id="75691374"/>
<reference evidence="1 2" key="1">
    <citation type="submission" date="2021-04" db="EMBL/GenBank/DDBJ databases">
        <authorList>
            <person name="Shkoporov A.N."/>
            <person name="Stockdale S.R."/>
            <person name="Guerin E."/>
            <person name="Ross R.P."/>
            <person name="Hill C."/>
        </authorList>
    </citation>
    <scope>NUCLEOTIDE SEQUENCE [LARGE SCALE GENOMIC DNA]</scope>
    <source>
        <strain evidence="2">cr123_1</strain>
    </source>
</reference>